<protein>
    <submittedName>
        <fullName evidence="2">Crossbronx homolog</fullName>
    </submittedName>
</protein>
<dbReference type="PROSITE" id="PS50127">
    <property type="entry name" value="UBC_2"/>
    <property type="match status" value="1"/>
</dbReference>
<evidence type="ECO:0000313" key="2">
    <source>
        <dbReference type="EMBL" id="CAB3988925.1"/>
    </source>
</evidence>
<dbReference type="SUPFAM" id="SSF54495">
    <property type="entry name" value="UBC-like"/>
    <property type="match status" value="1"/>
</dbReference>
<dbReference type="Proteomes" id="UP001152795">
    <property type="component" value="Unassembled WGS sequence"/>
</dbReference>
<dbReference type="OrthoDB" id="5596422at2759"/>
<keyword evidence="3" id="KW-1185">Reference proteome</keyword>
<evidence type="ECO:0000313" key="3">
    <source>
        <dbReference type="Proteomes" id="UP001152795"/>
    </source>
</evidence>
<dbReference type="EMBL" id="CACRXK020001407">
    <property type="protein sequence ID" value="CAB3988925.1"/>
    <property type="molecule type" value="Genomic_DNA"/>
</dbReference>
<dbReference type="SMART" id="SM00212">
    <property type="entry name" value="UBCc"/>
    <property type="match status" value="1"/>
</dbReference>
<dbReference type="Pfam" id="PF00179">
    <property type="entry name" value="UQ_con"/>
    <property type="match status" value="1"/>
</dbReference>
<organism evidence="2 3">
    <name type="scientific">Paramuricea clavata</name>
    <name type="common">Red gorgonian</name>
    <name type="synonym">Violescent sea-whip</name>
    <dbReference type="NCBI Taxonomy" id="317549"/>
    <lineage>
        <taxon>Eukaryota</taxon>
        <taxon>Metazoa</taxon>
        <taxon>Cnidaria</taxon>
        <taxon>Anthozoa</taxon>
        <taxon>Octocorallia</taxon>
        <taxon>Malacalcyonacea</taxon>
        <taxon>Plexauridae</taxon>
        <taxon>Paramuricea</taxon>
    </lineage>
</organism>
<dbReference type="CDD" id="cd23814">
    <property type="entry name" value="UEV_AKTIP"/>
    <property type="match status" value="1"/>
</dbReference>
<proteinExistence type="predicted"/>
<dbReference type="InterPro" id="IPR016135">
    <property type="entry name" value="UBQ-conjugating_enzyme/RWD"/>
</dbReference>
<sequence length="289" mass="32990">MMPSTEDIQAQLNSKDEKGIFNNHNESESADIQSPRDSSPNKPARVFGLSSKIKRETKKLFGHPGKAMKRSASYEVNLGDNENQNLVQDVVYEDFSSYFKEHDILMEFKYLCKNPPGGVYVIPSIKTLQVWHGIICLRAGPFREGIFRFDILFQDNFPNAAPLIRFTSHIFHPQIHKNGILNIEQAFPCWNNENHIGDMLKYVKSCFYSMNTGGALNEEAATCLNENLEDFKRKARLCVEKSLEEFDRESPITSEDDGNLLKVRTVSALAIDEWKQQILCKGYLDTDVL</sequence>
<evidence type="ECO:0000256" key="1">
    <source>
        <dbReference type="SAM" id="MobiDB-lite"/>
    </source>
</evidence>
<reference evidence="2" key="1">
    <citation type="submission" date="2020-04" db="EMBL/GenBank/DDBJ databases">
        <authorList>
            <person name="Alioto T."/>
            <person name="Alioto T."/>
            <person name="Gomez Garrido J."/>
        </authorList>
    </citation>
    <scope>NUCLEOTIDE SEQUENCE</scope>
    <source>
        <strain evidence="2">A484AB</strain>
    </source>
</reference>
<comment type="caution">
    <text evidence="2">The sequence shown here is derived from an EMBL/GenBank/DDBJ whole genome shotgun (WGS) entry which is preliminary data.</text>
</comment>
<dbReference type="InterPro" id="IPR000608">
    <property type="entry name" value="UBC"/>
</dbReference>
<dbReference type="InterPro" id="IPR050113">
    <property type="entry name" value="Ub_conjugating_enzyme"/>
</dbReference>
<feature type="region of interest" description="Disordered" evidence="1">
    <location>
        <begin position="1"/>
        <end position="48"/>
    </location>
</feature>
<dbReference type="Gene3D" id="3.10.110.10">
    <property type="entry name" value="Ubiquitin Conjugating Enzyme"/>
    <property type="match status" value="1"/>
</dbReference>
<gene>
    <name evidence="2" type="ORF">PACLA_8A069900</name>
</gene>
<feature type="compositionally biased region" description="Polar residues" evidence="1">
    <location>
        <begin position="1"/>
        <end position="13"/>
    </location>
</feature>
<name>A0A7D9HSQ2_PARCT</name>
<dbReference type="PANTHER" id="PTHR24067">
    <property type="entry name" value="UBIQUITIN-CONJUGATING ENZYME E2"/>
    <property type="match status" value="1"/>
</dbReference>
<accession>A0A7D9HSQ2</accession>
<feature type="compositionally biased region" description="Polar residues" evidence="1">
    <location>
        <begin position="30"/>
        <end position="41"/>
    </location>
</feature>
<dbReference type="AlphaFoldDB" id="A0A7D9HSQ2"/>